<dbReference type="EMBL" id="GGEC01081791">
    <property type="protein sequence ID" value="MBX62275.1"/>
    <property type="molecule type" value="Transcribed_RNA"/>
</dbReference>
<accession>A0A2P2Q5L1</accession>
<proteinExistence type="predicted"/>
<protein>
    <submittedName>
        <fullName evidence="1">Uncharacterized protein</fullName>
    </submittedName>
</protein>
<reference evidence="1" key="1">
    <citation type="submission" date="2018-02" db="EMBL/GenBank/DDBJ databases">
        <title>Rhizophora mucronata_Transcriptome.</title>
        <authorList>
            <person name="Meera S.P."/>
            <person name="Sreeshan A."/>
            <person name="Augustine A."/>
        </authorList>
    </citation>
    <scope>NUCLEOTIDE SEQUENCE</scope>
    <source>
        <tissue evidence="1">Leaf</tissue>
    </source>
</reference>
<evidence type="ECO:0000313" key="1">
    <source>
        <dbReference type="EMBL" id="MBX62275.1"/>
    </source>
</evidence>
<sequence length="45" mass="5216">MNIKSKCLFCEPVLLLLLSNVNNFEYYTSALDCFRSLHVVDIADY</sequence>
<organism evidence="1">
    <name type="scientific">Rhizophora mucronata</name>
    <name type="common">Asiatic mangrove</name>
    <dbReference type="NCBI Taxonomy" id="61149"/>
    <lineage>
        <taxon>Eukaryota</taxon>
        <taxon>Viridiplantae</taxon>
        <taxon>Streptophyta</taxon>
        <taxon>Embryophyta</taxon>
        <taxon>Tracheophyta</taxon>
        <taxon>Spermatophyta</taxon>
        <taxon>Magnoliopsida</taxon>
        <taxon>eudicotyledons</taxon>
        <taxon>Gunneridae</taxon>
        <taxon>Pentapetalae</taxon>
        <taxon>rosids</taxon>
        <taxon>fabids</taxon>
        <taxon>Malpighiales</taxon>
        <taxon>Rhizophoraceae</taxon>
        <taxon>Rhizophora</taxon>
    </lineage>
</organism>
<name>A0A2P2Q5L1_RHIMU</name>
<dbReference type="AlphaFoldDB" id="A0A2P2Q5L1"/>